<dbReference type="Proteomes" id="UP001209922">
    <property type="component" value="Unassembled WGS sequence"/>
</dbReference>
<keyword evidence="2" id="KW-1185">Reference proteome</keyword>
<sequence length="332" mass="34263">MTASAALARVLAAQRSRFNQRVAETRHRLPAFDTAAFKAFLVHQVDAVAVAVDAVDPAATPEAVAVAYDIGLDLVGQGLAGPAARLPWVDLAWQRLPPAIAALVAGSPLQALGTVTNAVVRMGSVPGARVEQWVERMSALAGGCADVAALRRLGALCAWRCGMTHLRRGALEQAANLPPALALAALGAPPSSDWDTVGRRLEAQPWWNPGADEAPAQGWTVGGFTGLGGPFAAPPQVRGGEDGFVVASGGRHHLLLADAFGAVVLPATAAEFEGAASTVSPKVRIAPEGVHIDGRPVAFDVPEDGLQAVSNATSVAVFSPWSHRIRVLPLAS</sequence>
<evidence type="ECO:0000313" key="1">
    <source>
        <dbReference type="EMBL" id="MCW4473386.1"/>
    </source>
</evidence>
<evidence type="ECO:0000313" key="2">
    <source>
        <dbReference type="Proteomes" id="UP001209922"/>
    </source>
</evidence>
<name>A0ABT3JY56_9XANT</name>
<dbReference type="RefSeq" id="WP_265128376.1">
    <property type="nucleotide sequence ID" value="NZ_JAPCHY010000011.1"/>
</dbReference>
<reference evidence="1 2" key="1">
    <citation type="submission" date="2022-10" db="EMBL/GenBank/DDBJ databases">
        <title>Xanthomonas sp. H13-6.</title>
        <authorList>
            <person name="Liu X."/>
            <person name="Deng Z."/>
            <person name="Jiang Y."/>
            <person name="Yu T."/>
            <person name="Ai J."/>
        </authorList>
    </citation>
    <scope>NUCLEOTIDE SEQUENCE [LARGE SCALE GENOMIC DNA]</scope>
    <source>
        <strain evidence="1 2">H13-6</strain>
    </source>
</reference>
<evidence type="ECO:0008006" key="3">
    <source>
        <dbReference type="Google" id="ProtNLM"/>
    </source>
</evidence>
<protein>
    <recommendedName>
        <fullName evidence="3">DUF2264 domain-containing protein</fullName>
    </recommendedName>
</protein>
<proteinExistence type="predicted"/>
<organism evidence="1 2">
    <name type="scientific">Xanthomonas chitinilytica</name>
    <dbReference type="NCBI Taxonomy" id="2989819"/>
    <lineage>
        <taxon>Bacteria</taxon>
        <taxon>Pseudomonadati</taxon>
        <taxon>Pseudomonadota</taxon>
        <taxon>Gammaproteobacteria</taxon>
        <taxon>Lysobacterales</taxon>
        <taxon>Lysobacteraceae</taxon>
        <taxon>Xanthomonas</taxon>
    </lineage>
</organism>
<accession>A0ABT3JY56</accession>
<gene>
    <name evidence="1" type="ORF">OK345_12815</name>
</gene>
<dbReference type="EMBL" id="JAPCHY010000011">
    <property type="protein sequence ID" value="MCW4473386.1"/>
    <property type="molecule type" value="Genomic_DNA"/>
</dbReference>
<comment type="caution">
    <text evidence="1">The sequence shown here is derived from an EMBL/GenBank/DDBJ whole genome shotgun (WGS) entry which is preliminary data.</text>
</comment>